<name>A0A1N7NZC3_9BACT</name>
<evidence type="ECO:0000313" key="2">
    <source>
        <dbReference type="EMBL" id="SIT03715.1"/>
    </source>
</evidence>
<dbReference type="RefSeq" id="WP_076378638.1">
    <property type="nucleotide sequence ID" value="NZ_AP017422.1"/>
</dbReference>
<reference evidence="3" key="1">
    <citation type="submission" date="2017-01" db="EMBL/GenBank/DDBJ databases">
        <authorList>
            <person name="Varghese N."/>
            <person name="Submissions S."/>
        </authorList>
    </citation>
    <scope>NUCLEOTIDE SEQUENCE [LARGE SCALE GENOMIC DNA]</scope>
    <source>
        <strain evidence="3">DSM 21054</strain>
    </source>
</reference>
<proteinExistence type="predicted"/>
<protein>
    <submittedName>
        <fullName evidence="2">Uncharacterized protein</fullName>
    </submittedName>
</protein>
<dbReference type="AlphaFoldDB" id="A0A1N7NZC3"/>
<accession>A0A1N7NZC3</accession>
<sequence length="423" mass="47172">MKIKQPAATQSHTPSPQGVYAADPTQLLLHHKPVSNPLQLLKNRQYPANGTNVPVQRMLIESPPLPEYDEDDALTIDTTGMQTQHIPDEPYHTVDYMLKKLSAAWTANYGANLFAQDEITRLKAHLRRTNAIRGYGEVQEEQRIAIIDLYNNLTRLPNNQRAPSFQGMIVRKFAGLITELQNRDALYSAQIRNLLRDLTDVDREKTENDANNPAAKSNFYNRLRYERVAPHNVPEQNRYVSEAGKAHAGYTVGASKEVWVSVHGATAGQDVMSWPSSADLNYKYNLVHAKQRKLVAGHLLPAWLGGLRVDENLTPIPNEANGWLAANPELVAKQMVFSDGDCVKYEVQFTFARAVPHGIGDDVAGLVPSGIVITLTRLAWNNTGDATDWANYVPAGASVPYHVPADRLLLDHDRMLTKADYIK</sequence>
<dbReference type="Proteomes" id="UP000186917">
    <property type="component" value="Unassembled WGS sequence"/>
</dbReference>
<evidence type="ECO:0000256" key="1">
    <source>
        <dbReference type="SAM" id="MobiDB-lite"/>
    </source>
</evidence>
<dbReference type="STRING" id="477680.SAMN05421788_10350"/>
<evidence type="ECO:0000313" key="3">
    <source>
        <dbReference type="Proteomes" id="UP000186917"/>
    </source>
</evidence>
<gene>
    <name evidence="2" type="ORF">SAMN05421788_10350</name>
</gene>
<feature type="compositionally biased region" description="Polar residues" evidence="1">
    <location>
        <begin position="7"/>
        <end position="16"/>
    </location>
</feature>
<dbReference type="EMBL" id="FTOR01000003">
    <property type="protein sequence ID" value="SIT03715.1"/>
    <property type="molecule type" value="Genomic_DNA"/>
</dbReference>
<feature type="region of interest" description="Disordered" evidence="1">
    <location>
        <begin position="1"/>
        <end position="20"/>
    </location>
</feature>
<keyword evidence="3" id="KW-1185">Reference proteome</keyword>
<organism evidence="2 3">
    <name type="scientific">Filimonas lacunae</name>
    <dbReference type="NCBI Taxonomy" id="477680"/>
    <lineage>
        <taxon>Bacteria</taxon>
        <taxon>Pseudomonadati</taxon>
        <taxon>Bacteroidota</taxon>
        <taxon>Chitinophagia</taxon>
        <taxon>Chitinophagales</taxon>
        <taxon>Chitinophagaceae</taxon>
        <taxon>Filimonas</taxon>
    </lineage>
</organism>